<name>X1TB51_9ZZZZ</name>
<protein>
    <submittedName>
        <fullName evidence="1">Uncharacterized protein</fullName>
    </submittedName>
</protein>
<organism evidence="1">
    <name type="scientific">marine sediment metagenome</name>
    <dbReference type="NCBI Taxonomy" id="412755"/>
    <lineage>
        <taxon>unclassified sequences</taxon>
        <taxon>metagenomes</taxon>
        <taxon>ecological metagenomes</taxon>
    </lineage>
</organism>
<dbReference type="AlphaFoldDB" id="X1TB51"/>
<proteinExistence type="predicted"/>
<evidence type="ECO:0000313" key="1">
    <source>
        <dbReference type="EMBL" id="GAI84800.1"/>
    </source>
</evidence>
<sequence>MDASWYKYIRDAVILGSVKGLSLEEYVDNPLWTILVETVHKMIMYPHHKAYVQREILLEHPDVSFQELAVNLEISRGEALVILYELKKEKAE</sequence>
<gene>
    <name evidence="1" type="ORF">S12H4_19597</name>
</gene>
<comment type="caution">
    <text evidence="1">The sequence shown here is derived from an EMBL/GenBank/DDBJ whole genome shotgun (WGS) entry which is preliminary data.</text>
</comment>
<dbReference type="EMBL" id="BARW01009817">
    <property type="protein sequence ID" value="GAI84800.1"/>
    <property type="molecule type" value="Genomic_DNA"/>
</dbReference>
<accession>X1TB51</accession>
<reference evidence="1" key="1">
    <citation type="journal article" date="2014" name="Front. Microbiol.">
        <title>High frequency of phylogenetically diverse reductive dehalogenase-homologous genes in deep subseafloor sedimentary metagenomes.</title>
        <authorList>
            <person name="Kawai M."/>
            <person name="Futagami T."/>
            <person name="Toyoda A."/>
            <person name="Takaki Y."/>
            <person name="Nishi S."/>
            <person name="Hori S."/>
            <person name="Arai W."/>
            <person name="Tsubouchi T."/>
            <person name="Morono Y."/>
            <person name="Uchiyama I."/>
            <person name="Ito T."/>
            <person name="Fujiyama A."/>
            <person name="Inagaki F."/>
            <person name="Takami H."/>
        </authorList>
    </citation>
    <scope>NUCLEOTIDE SEQUENCE</scope>
    <source>
        <strain evidence="1">Expedition CK06-06</strain>
    </source>
</reference>